<dbReference type="Gene3D" id="3.40.50.300">
    <property type="entry name" value="P-loop containing nucleotide triphosphate hydrolases"/>
    <property type="match status" value="1"/>
</dbReference>
<evidence type="ECO:0000313" key="4">
    <source>
        <dbReference type="Proteomes" id="UP000557204"/>
    </source>
</evidence>
<feature type="domain" description="Mg chelatase-related protein C-terminal" evidence="2">
    <location>
        <begin position="229"/>
        <end position="325"/>
    </location>
</feature>
<keyword evidence="4" id="KW-1185">Reference proteome</keyword>
<dbReference type="AlphaFoldDB" id="A0A849K219"/>
<dbReference type="PANTHER" id="PTHR32039:SF7">
    <property type="entry name" value="COMPETENCE PROTEIN COMM"/>
    <property type="match status" value="1"/>
</dbReference>
<accession>A0A849K219</accession>
<dbReference type="Proteomes" id="UP000557204">
    <property type="component" value="Unassembled WGS sequence"/>
</dbReference>
<name>A0A849K219_9MICO</name>
<organism evidence="3 4">
    <name type="scientific">Isoptericola sediminis</name>
    <dbReference type="NCBI Taxonomy" id="2733572"/>
    <lineage>
        <taxon>Bacteria</taxon>
        <taxon>Bacillati</taxon>
        <taxon>Actinomycetota</taxon>
        <taxon>Actinomycetes</taxon>
        <taxon>Micrococcales</taxon>
        <taxon>Promicromonosporaceae</taxon>
        <taxon>Isoptericola</taxon>
    </lineage>
</organism>
<dbReference type="EMBL" id="JABFAJ010000008">
    <property type="protein sequence ID" value="NNU26781.1"/>
    <property type="molecule type" value="Genomic_DNA"/>
</dbReference>
<dbReference type="InterPro" id="IPR000523">
    <property type="entry name" value="Mg_chelatse_chII-like_cat_dom"/>
</dbReference>
<evidence type="ECO:0000259" key="1">
    <source>
        <dbReference type="Pfam" id="PF01078"/>
    </source>
</evidence>
<dbReference type="InterPro" id="IPR025158">
    <property type="entry name" value="Mg_chelat-rel_C"/>
</dbReference>
<dbReference type="SUPFAM" id="SSF52540">
    <property type="entry name" value="P-loop containing nucleoside triphosphate hydrolases"/>
    <property type="match status" value="1"/>
</dbReference>
<gene>
    <name evidence="3" type="ORF">HLI28_04380</name>
</gene>
<comment type="caution">
    <text evidence="3">The sequence shown here is derived from an EMBL/GenBank/DDBJ whole genome shotgun (WGS) entry which is preliminary data.</text>
</comment>
<keyword evidence="3" id="KW-0067">ATP-binding</keyword>
<feature type="domain" description="Magnesium chelatase ChlI-like catalytic" evidence="1">
    <location>
        <begin position="127"/>
        <end position="217"/>
    </location>
</feature>
<keyword evidence="3" id="KW-0547">Nucleotide-binding</keyword>
<reference evidence="3 4" key="1">
    <citation type="submission" date="2020-05" db="EMBL/GenBank/DDBJ databases">
        <title>Genome sequence of Isoptericola sp. JC619 isolated from Chilika lagoon, India.</title>
        <authorList>
            <person name="Kumar D."/>
            <person name="Appam K."/>
            <person name="Gandham S."/>
            <person name="Uppada J."/>
            <person name="Sasikala C."/>
            <person name="Venkata Ramana C."/>
        </authorList>
    </citation>
    <scope>NUCLEOTIDE SEQUENCE [LARGE SCALE GENOMIC DNA]</scope>
    <source>
        <strain evidence="3 4">JC619</strain>
    </source>
</reference>
<evidence type="ECO:0000259" key="2">
    <source>
        <dbReference type="Pfam" id="PF13335"/>
    </source>
</evidence>
<dbReference type="InterPro" id="IPR045006">
    <property type="entry name" value="CHLI-like"/>
</dbReference>
<protein>
    <submittedName>
        <fullName evidence="3">ATP-binding protein</fullName>
    </submittedName>
</protein>
<proteinExistence type="predicted"/>
<dbReference type="Pfam" id="PF01078">
    <property type="entry name" value="Mg_chelatase"/>
    <property type="match status" value="1"/>
</dbReference>
<dbReference type="GO" id="GO:0005524">
    <property type="term" value="F:ATP binding"/>
    <property type="evidence" value="ECO:0007669"/>
    <property type="project" value="UniProtKB-KW"/>
</dbReference>
<dbReference type="InterPro" id="IPR027417">
    <property type="entry name" value="P-loop_NTPase"/>
</dbReference>
<evidence type="ECO:0000313" key="3">
    <source>
        <dbReference type="EMBL" id="NNU26781.1"/>
    </source>
</evidence>
<dbReference type="PANTHER" id="PTHR32039">
    <property type="entry name" value="MAGNESIUM-CHELATASE SUBUNIT CHLI"/>
    <property type="match status" value="1"/>
</dbReference>
<dbReference type="Pfam" id="PF13335">
    <property type="entry name" value="Mg_chelatase_C"/>
    <property type="match status" value="1"/>
</dbReference>
<sequence>MGRDAATGHDSAALPEDQANSFEFEEAGADPALGVARDVGELRGGHQSFAGAVGQEVDKGAEQGPGALVLGACEVSPASAGEARQDVASGCVRSKVTQVGLPPGHAPGRLQPSRGLFLLVECQSRSLDEAPEFSPRVLQTLRQPLESGELVLHRSGGAARYPARFQLVLAANPCPCGMSDTRAGQDCTCTVTARRRYLARLSGPLLDRVDLRVHVTGPSRADRLLGGAGESTRVVADRVAVARGRARERLRGTPWRTNAELPGPWLHDRLGKERAVLGPVERLVDDGGLSLRGAHRVLRVAWTVADLDGRDLPGRADVDTALALRSAGPRG</sequence>